<accession>A0AAU7J5G2</accession>
<dbReference type="GO" id="GO:0003677">
    <property type="term" value="F:DNA binding"/>
    <property type="evidence" value="ECO:0007669"/>
    <property type="project" value="InterPro"/>
</dbReference>
<dbReference type="KEGG" id="edy:F0320_08190"/>
<proteinExistence type="predicted"/>
<dbReference type="InterPro" id="IPR010982">
    <property type="entry name" value="Lambda_DNA-bd_dom_sf"/>
</dbReference>
<keyword evidence="3" id="KW-1185">Reference proteome</keyword>
<dbReference type="SMART" id="SM00530">
    <property type="entry name" value="HTH_XRE"/>
    <property type="match status" value="1"/>
</dbReference>
<reference evidence="2" key="1">
    <citation type="submission" date="2023-05" db="EMBL/GenBank/DDBJ databases">
        <title>Complete genome sequence data from fresh produce 2nd batch.</title>
        <authorList>
            <person name="Stein M."/>
            <person name="Cho G.-S."/>
            <person name="Brinks E."/>
            <person name="Franz C.M.A.P."/>
        </authorList>
    </citation>
    <scope>NUCLEOTIDE SEQUENCE [LARGE SCALE GENOMIC DNA]</scope>
    <source>
        <strain evidence="2">E1</strain>
    </source>
</reference>
<dbReference type="SUPFAM" id="SSF47413">
    <property type="entry name" value="lambda repressor-like DNA-binding domains"/>
    <property type="match status" value="1"/>
</dbReference>
<dbReference type="Proteomes" id="UP000323234">
    <property type="component" value="Chromosome"/>
</dbReference>
<gene>
    <name evidence="2" type="ORF">F0320_08190</name>
</gene>
<evidence type="ECO:0000313" key="2">
    <source>
        <dbReference type="EMBL" id="XBN41359.1"/>
    </source>
</evidence>
<dbReference type="CDD" id="cd00093">
    <property type="entry name" value="HTH_XRE"/>
    <property type="match status" value="1"/>
</dbReference>
<evidence type="ECO:0000259" key="1">
    <source>
        <dbReference type="PROSITE" id="PS50943"/>
    </source>
</evidence>
<dbReference type="PROSITE" id="PS50943">
    <property type="entry name" value="HTH_CROC1"/>
    <property type="match status" value="1"/>
</dbReference>
<dbReference type="InterPro" id="IPR001387">
    <property type="entry name" value="Cro/C1-type_HTH"/>
</dbReference>
<dbReference type="AlphaFoldDB" id="A0AAU7J5G2"/>
<dbReference type="EMBL" id="CP126604">
    <property type="protein sequence ID" value="XBN41359.1"/>
    <property type="molecule type" value="Genomic_DNA"/>
</dbReference>
<feature type="domain" description="HTH cro/C1-type" evidence="1">
    <location>
        <begin position="7"/>
        <end position="61"/>
    </location>
</feature>
<evidence type="ECO:0000313" key="3">
    <source>
        <dbReference type="Proteomes" id="UP000323234"/>
    </source>
</evidence>
<name>A0AAU7J5G2_9ENTR</name>
<sequence length="136" mass="15764">MNFGKRLQKAIKDLEISQSELARRLGVKAQSVNGWCNSDILPRSEILNLLPAATGYPLSWFFMEDGETLEEHDPWSPKPQVKPSTELEERLLEAFEQLPTDDEKERIIKIIDLRLEELDNFAKTYLQKRNLIPPTK</sequence>
<dbReference type="Pfam" id="PF01381">
    <property type="entry name" value="HTH_3"/>
    <property type="match status" value="1"/>
</dbReference>
<protein>
    <submittedName>
        <fullName evidence="2">Helix-turn-helix transcriptional regulator</fullName>
    </submittedName>
</protein>
<dbReference type="RefSeq" id="WP_149323875.1">
    <property type="nucleotide sequence ID" value="NZ_CP126604.1"/>
</dbReference>
<dbReference type="Gene3D" id="1.10.260.40">
    <property type="entry name" value="lambda repressor-like DNA-binding domains"/>
    <property type="match status" value="1"/>
</dbReference>
<organism evidence="2 3">
    <name type="scientific">Enterobacter dykesii</name>
    <dbReference type="NCBI Taxonomy" id="2797506"/>
    <lineage>
        <taxon>Bacteria</taxon>
        <taxon>Pseudomonadati</taxon>
        <taxon>Pseudomonadota</taxon>
        <taxon>Gammaproteobacteria</taxon>
        <taxon>Enterobacterales</taxon>
        <taxon>Enterobacteriaceae</taxon>
        <taxon>Enterobacter</taxon>
    </lineage>
</organism>